<dbReference type="Pfam" id="PF13624">
    <property type="entry name" value="SurA_N_3"/>
    <property type="match status" value="1"/>
</dbReference>
<evidence type="ECO:0000256" key="6">
    <source>
        <dbReference type="ARBA" id="ARBA00023136"/>
    </source>
</evidence>
<feature type="transmembrane region" description="Helical" evidence="13">
    <location>
        <begin position="12"/>
        <end position="30"/>
    </location>
</feature>
<accession>D7DIM4</accession>
<evidence type="ECO:0000256" key="12">
    <source>
        <dbReference type="PROSITE-ProRule" id="PRU00278"/>
    </source>
</evidence>
<evidence type="ECO:0000256" key="5">
    <source>
        <dbReference type="ARBA" id="ARBA00022989"/>
    </source>
</evidence>
<evidence type="ECO:0000256" key="4">
    <source>
        <dbReference type="ARBA" id="ARBA00022692"/>
    </source>
</evidence>
<evidence type="ECO:0000256" key="1">
    <source>
        <dbReference type="ARBA" id="ARBA00004382"/>
    </source>
</evidence>
<dbReference type="InterPro" id="IPR023058">
    <property type="entry name" value="PPIase_PpiC_CS"/>
</dbReference>
<comment type="similarity">
    <text evidence="9">Belongs to the PpiD chaperone family.</text>
</comment>
<dbReference type="InterPro" id="IPR000297">
    <property type="entry name" value="PPIase_PpiC"/>
</dbReference>
<keyword evidence="6 13" id="KW-0472">Membrane</keyword>
<evidence type="ECO:0000259" key="14">
    <source>
        <dbReference type="PROSITE" id="PS50198"/>
    </source>
</evidence>
<dbReference type="GO" id="GO:0003755">
    <property type="term" value="F:peptidyl-prolyl cis-trans isomerase activity"/>
    <property type="evidence" value="ECO:0007669"/>
    <property type="project" value="UniProtKB-KW"/>
</dbReference>
<keyword evidence="8 12" id="KW-0413">Isomerase</keyword>
<keyword evidence="5 13" id="KW-1133">Transmembrane helix</keyword>
<protein>
    <recommendedName>
        <fullName evidence="10">Periplasmic chaperone PpiD</fullName>
    </recommendedName>
    <alternativeName>
        <fullName evidence="11">Periplasmic folding chaperone</fullName>
    </alternativeName>
</protein>
<evidence type="ECO:0000256" key="10">
    <source>
        <dbReference type="ARBA" id="ARBA00040743"/>
    </source>
</evidence>
<dbReference type="Proteomes" id="UP000000383">
    <property type="component" value="Chromosome"/>
</dbReference>
<dbReference type="eggNOG" id="COG0760">
    <property type="taxonomic scope" value="Bacteria"/>
</dbReference>
<evidence type="ECO:0000313" key="16">
    <source>
        <dbReference type="Proteomes" id="UP000000383"/>
    </source>
</evidence>
<evidence type="ECO:0000256" key="9">
    <source>
        <dbReference type="ARBA" id="ARBA00038408"/>
    </source>
</evidence>
<keyword evidence="12" id="KW-0697">Rotamase</keyword>
<keyword evidence="16" id="KW-1185">Reference proteome</keyword>
<dbReference type="KEGG" id="meh:M301_1529"/>
<comment type="subcellular location">
    <subcellularLocation>
        <location evidence="1">Cell inner membrane</location>
        <topology evidence="1">Single-pass type II membrane protein</topology>
        <orientation evidence="1">Periplasmic side</orientation>
    </subcellularLocation>
</comment>
<evidence type="ECO:0000256" key="13">
    <source>
        <dbReference type="SAM" id="Phobius"/>
    </source>
</evidence>
<keyword evidence="7" id="KW-0143">Chaperone</keyword>
<dbReference type="Pfam" id="PF13616">
    <property type="entry name" value="Rotamase_3"/>
    <property type="match status" value="1"/>
</dbReference>
<evidence type="ECO:0000256" key="3">
    <source>
        <dbReference type="ARBA" id="ARBA00022519"/>
    </source>
</evidence>
<dbReference type="PROSITE" id="PS50198">
    <property type="entry name" value="PPIC_PPIASE_2"/>
    <property type="match status" value="1"/>
</dbReference>
<dbReference type="PROSITE" id="PS01096">
    <property type="entry name" value="PPIC_PPIASE_1"/>
    <property type="match status" value="1"/>
</dbReference>
<dbReference type="InterPro" id="IPR046357">
    <property type="entry name" value="PPIase_dom_sf"/>
</dbReference>
<dbReference type="RefSeq" id="WP_013148221.1">
    <property type="nucleotide sequence ID" value="NC_014207.1"/>
</dbReference>
<dbReference type="STRING" id="666681.M301_1529"/>
<keyword evidence="3" id="KW-0997">Cell inner membrane</keyword>
<evidence type="ECO:0000313" key="15">
    <source>
        <dbReference type="EMBL" id="ADI29909.1"/>
    </source>
</evidence>
<dbReference type="EMBL" id="CP002056">
    <property type="protein sequence ID" value="ADI29909.1"/>
    <property type="molecule type" value="Genomic_DNA"/>
</dbReference>
<dbReference type="InterPro" id="IPR027304">
    <property type="entry name" value="Trigger_fact/SurA_dom_sf"/>
</dbReference>
<dbReference type="Gene3D" id="3.10.50.40">
    <property type="match status" value="1"/>
</dbReference>
<proteinExistence type="inferred from homology"/>
<dbReference type="SUPFAM" id="SSF109998">
    <property type="entry name" value="Triger factor/SurA peptide-binding domain-like"/>
    <property type="match status" value="1"/>
</dbReference>
<dbReference type="GO" id="GO:0005886">
    <property type="term" value="C:plasma membrane"/>
    <property type="evidence" value="ECO:0007669"/>
    <property type="project" value="UniProtKB-SubCell"/>
</dbReference>
<dbReference type="AlphaFoldDB" id="D7DIM4"/>
<dbReference type="InterPro" id="IPR052029">
    <property type="entry name" value="PpiD_chaperone"/>
</dbReference>
<sequence>MLDQIRTVAQGWVGKALLALITIPFALFGIDSYLSSAGNNVAVAKVGGNSISVQAYDNALKNMRNRLQSEGKFEQAQLDSPEVKSLVLDQLINKQLLSDEIHNAKYAISDSQLATYVTGMPEFQKDGKFSQELYDQTLSQNQLSPSKFEAGMRADLLAQQAQDGIARLGFISNARADEVLKLANQQRVVTVSEIKTKDFVDQVTVKPEEVKAYYEQHKNKLIVPEQVKIEFLSLAPVNFMRNVNVSDDEVKKYYDDNAAKFQGNEQRRASHILIAFGVSATPEQKQQAKAKAEEILAQIKKDPSKFEQLAVKNSQDPGSAVKGGDLGSFSRGAMVKPFEDAAFSMKVNQVSDLVESEFGYHIIKVTEISGQNADFNSLKPQIKGDLMFQKAKDEFAKQAEAFSDLVYTQSGSLEPAAKAFGGQVQKSDWLSRESGAKFFKNNEKIMSLIFSNEVLKDRRNTEAIEVSTDNMVSARVVDYKPAAPKSFDEVKAGIEALLKLEAASKLAISKGEAALKDLRDGKNVAGIEWIKEVTVDRKNAQGLTDLAMNQVFKTNTAKLPAYSGLADSKQGYLLVKVIKVDSSSLADEETKKAAKAQLNAALANEYIAAYKQSLREKAKVTVNEKLLLSNAAK</sequence>
<dbReference type="SUPFAM" id="SSF54534">
    <property type="entry name" value="FKBP-like"/>
    <property type="match status" value="1"/>
</dbReference>
<reference evidence="16" key="1">
    <citation type="submission" date="2010-05" db="EMBL/GenBank/DDBJ databases">
        <title>Complete sequence of Methylotenera sp. 301.</title>
        <authorList>
            <person name="Lucas S."/>
            <person name="Copeland A."/>
            <person name="Lapidus A."/>
            <person name="Cheng J.-F."/>
            <person name="Bruce D."/>
            <person name="Goodwin L."/>
            <person name="Pitluck S."/>
            <person name="Clum A."/>
            <person name="Land M."/>
            <person name="Hauser L."/>
            <person name="Kyrpides N."/>
            <person name="Ivanova N."/>
            <person name="Chistoservova L."/>
            <person name="Kalyuzhnaya M."/>
            <person name="Woyke T."/>
        </authorList>
    </citation>
    <scope>NUCLEOTIDE SEQUENCE [LARGE SCALE GENOMIC DNA]</scope>
    <source>
        <strain evidence="16">301</strain>
    </source>
</reference>
<dbReference type="Gene3D" id="1.10.4030.10">
    <property type="entry name" value="Porin chaperone SurA, peptide-binding domain"/>
    <property type="match status" value="1"/>
</dbReference>
<gene>
    <name evidence="15" type="ordered locus">M301_1529</name>
</gene>
<dbReference type="PANTHER" id="PTHR47529">
    <property type="entry name" value="PEPTIDYL-PROLYL CIS-TRANS ISOMERASE D"/>
    <property type="match status" value="1"/>
</dbReference>
<evidence type="ECO:0000256" key="11">
    <source>
        <dbReference type="ARBA" id="ARBA00042775"/>
    </source>
</evidence>
<name>D7DIM4_METV0</name>
<dbReference type="OrthoDB" id="9812372at2"/>
<keyword evidence="2" id="KW-1003">Cell membrane</keyword>
<reference evidence="15 16" key="2">
    <citation type="journal article" date="2011" name="J. Bacteriol.">
        <title>Genomes of three methylotrophs from a single niche uncover genetic and metabolic divergence of Methylophilaceae.</title>
        <authorList>
            <person name="Lapidus A."/>
            <person name="Clum A."/>
            <person name="Labutti K."/>
            <person name="Kaluzhnaya M.G."/>
            <person name="Lim S."/>
            <person name="Beck D.A."/>
            <person name="Glavina Del Rio T."/>
            <person name="Nolan M."/>
            <person name="Mavromatis K."/>
            <person name="Huntemann M."/>
            <person name="Lucas S."/>
            <person name="Lidstrom M.E."/>
            <person name="Ivanova N."/>
            <person name="Chistoserdova L."/>
        </authorList>
    </citation>
    <scope>NUCLEOTIDE SEQUENCE [LARGE SCALE GENOMIC DNA]</scope>
    <source>
        <strain evidence="15 16">301</strain>
    </source>
</reference>
<dbReference type="PANTHER" id="PTHR47529:SF1">
    <property type="entry name" value="PERIPLASMIC CHAPERONE PPID"/>
    <property type="match status" value="1"/>
</dbReference>
<keyword evidence="4 13" id="KW-0812">Transmembrane</keyword>
<feature type="domain" description="PpiC" evidence="14">
    <location>
        <begin position="264"/>
        <end position="367"/>
    </location>
</feature>
<organism evidence="15 16">
    <name type="scientific">Methylotenera versatilis (strain 301)</name>
    <dbReference type="NCBI Taxonomy" id="666681"/>
    <lineage>
        <taxon>Bacteria</taxon>
        <taxon>Pseudomonadati</taxon>
        <taxon>Pseudomonadota</taxon>
        <taxon>Betaproteobacteria</taxon>
        <taxon>Nitrosomonadales</taxon>
        <taxon>Methylophilaceae</taxon>
        <taxon>Methylotenera</taxon>
    </lineage>
</organism>
<evidence type="ECO:0000256" key="7">
    <source>
        <dbReference type="ARBA" id="ARBA00023186"/>
    </source>
</evidence>
<evidence type="ECO:0000256" key="8">
    <source>
        <dbReference type="ARBA" id="ARBA00023235"/>
    </source>
</evidence>
<dbReference type="HOGENOM" id="CLU_023843_1_2_4"/>
<evidence type="ECO:0000256" key="2">
    <source>
        <dbReference type="ARBA" id="ARBA00022475"/>
    </source>
</evidence>